<evidence type="ECO:0008006" key="3">
    <source>
        <dbReference type="Google" id="ProtNLM"/>
    </source>
</evidence>
<accession>A0ABQ4PZR1</accession>
<comment type="caution">
    <text evidence="1">The sequence shown here is derived from an EMBL/GenBank/DDBJ whole genome shotgun (WGS) entry which is preliminary data.</text>
</comment>
<evidence type="ECO:0000313" key="2">
    <source>
        <dbReference type="Proteomes" id="UP000887222"/>
    </source>
</evidence>
<reference evidence="1 2" key="1">
    <citation type="journal article" date="2022" name="Int. J. Syst. Evol. Microbiol.">
        <title>Noviherbaspirillum aridicola sp. nov., isolated from an arid soil in Pakistan.</title>
        <authorList>
            <person name="Khan I.U."/>
            <person name="Saqib M."/>
            <person name="Amin A."/>
            <person name="Hussain F."/>
            <person name="Li L."/>
            <person name="Liu Y.H."/>
            <person name="Fang B.Z."/>
            <person name="Ahmed I."/>
            <person name="Li W.J."/>
        </authorList>
    </citation>
    <scope>NUCLEOTIDE SEQUENCE [LARGE SCALE GENOMIC DNA]</scope>
    <source>
        <strain evidence="1 2">NCCP-691</strain>
    </source>
</reference>
<protein>
    <recommendedName>
        <fullName evidence="3">Lipoprotein</fullName>
    </recommendedName>
</protein>
<organism evidence="1 2">
    <name type="scientific">Noviherbaspirillum aridicola</name>
    <dbReference type="NCBI Taxonomy" id="2849687"/>
    <lineage>
        <taxon>Bacteria</taxon>
        <taxon>Pseudomonadati</taxon>
        <taxon>Pseudomonadota</taxon>
        <taxon>Betaproteobacteria</taxon>
        <taxon>Burkholderiales</taxon>
        <taxon>Oxalobacteraceae</taxon>
        <taxon>Noviherbaspirillum</taxon>
    </lineage>
</organism>
<keyword evidence="2" id="KW-1185">Reference proteome</keyword>
<dbReference type="EMBL" id="BPMK01000001">
    <property type="protein sequence ID" value="GIZ50308.1"/>
    <property type="molecule type" value="Genomic_DNA"/>
</dbReference>
<gene>
    <name evidence="1" type="ORF">NCCP691_03220</name>
</gene>
<evidence type="ECO:0000313" key="1">
    <source>
        <dbReference type="EMBL" id="GIZ50308.1"/>
    </source>
</evidence>
<sequence length="597" mass="61165">MQFEMKRMTAACVTALAVAGCGGGGSNTASGGGATAPARTLTLSGTAATGLAMSGGAVIVKCSSGTGTATTGASGSYTVSITDGVLPCMIEVSGTVDGTEIKLHSITEAGTASGNNIAAIANVTPLTELIVAKLAAAIPSDLFASFNSGTQISSADLTAATTAVVTALKEATGIDLGSIDPFKTTLVAATPSAPNAGNDYDKALDALKEKVSIETLPQVVAQVAASATSSATDSDTVTLKDVMNGVSSGALEGCPSALSGKYRTIDYFGRTRVAYLDFNKDNPGWFSPDKATKIFPITKSSTDACRFTAAGPNTAGENVTYDIVIGRSGVGAYTARNTTRNTATVGYIFPVQAHALANVEGEWNFVQSGVSPLENSLGEFDHFYGKLGLNAAGSVAICEYAPDGSCAPDDEAPTSIVGRTDGGFNLTDGTFTVPVYAYKAPNGSVVLFGTTNPEGATDASVERSVIVATRVQTLSLPAVSTTESKYWDLTQIRRTLVQSTPPTVNVTENIGSDGTTVIETLSANSFKRRRTSDGREDILTINSPFNGWRSRAPASGAPGMNQLMVNGLGLSVATNSGPTSPTDGYQGHFYVISVVRP</sequence>
<name>A0ABQ4PZR1_9BURK</name>
<dbReference type="Proteomes" id="UP000887222">
    <property type="component" value="Unassembled WGS sequence"/>
</dbReference>
<proteinExistence type="predicted"/>
<dbReference type="RefSeq" id="WP_220806476.1">
    <property type="nucleotide sequence ID" value="NZ_BPMK01000001.1"/>
</dbReference>
<dbReference type="PROSITE" id="PS51257">
    <property type="entry name" value="PROKAR_LIPOPROTEIN"/>
    <property type="match status" value="1"/>
</dbReference>